<keyword evidence="8 12" id="KW-0472">Membrane</keyword>
<dbReference type="AlphaFoldDB" id="A0A0G1FD31"/>
<evidence type="ECO:0000313" key="15">
    <source>
        <dbReference type="EMBL" id="KKS84768.1"/>
    </source>
</evidence>
<dbReference type="HAMAP" id="MF_01398">
    <property type="entry name" value="ATP_synth_b_bprime"/>
    <property type="match status" value="1"/>
</dbReference>
<dbReference type="Gene3D" id="6.10.250.1580">
    <property type="match status" value="1"/>
</dbReference>
<protein>
    <recommendedName>
        <fullName evidence="12">ATP synthase subunit b</fullName>
    </recommendedName>
    <alternativeName>
        <fullName evidence="12">ATP synthase F(0) sector subunit b</fullName>
    </alternativeName>
    <alternativeName>
        <fullName evidence="12">ATPase subunit I</fullName>
    </alternativeName>
    <alternativeName>
        <fullName evidence="12">F-type ATPase subunit b</fullName>
        <shortName evidence="12">F-ATPase subunit b</shortName>
    </alternativeName>
</protein>
<dbReference type="SUPFAM" id="SSF81573">
    <property type="entry name" value="F1F0 ATP synthase subunit B, membrane domain"/>
    <property type="match status" value="1"/>
</dbReference>
<comment type="function">
    <text evidence="12">Component of the F(0) channel, it forms part of the peripheral stalk, linking F(1) to F(0).</text>
</comment>
<evidence type="ECO:0000256" key="11">
    <source>
        <dbReference type="ARBA" id="ARBA00037847"/>
    </source>
</evidence>
<evidence type="ECO:0000256" key="4">
    <source>
        <dbReference type="ARBA" id="ARBA00022692"/>
    </source>
</evidence>
<evidence type="ECO:0000256" key="8">
    <source>
        <dbReference type="ARBA" id="ARBA00023136"/>
    </source>
</evidence>
<evidence type="ECO:0000256" key="12">
    <source>
        <dbReference type="HAMAP-Rule" id="MF_01398"/>
    </source>
</evidence>
<evidence type="ECO:0000256" key="1">
    <source>
        <dbReference type="ARBA" id="ARBA00005513"/>
    </source>
</evidence>
<comment type="subcellular location">
    <subcellularLocation>
        <location evidence="12">Cell membrane</location>
        <topology evidence="12">Single-pass membrane protein</topology>
    </subcellularLocation>
    <subcellularLocation>
        <location evidence="11">Endomembrane system</location>
        <topology evidence="11">Single-pass membrane protein</topology>
    </subcellularLocation>
</comment>
<organism evidence="15 16">
    <name type="scientific">Candidatus Gottesmanbacteria bacterium GW2011_GWA1_43_11</name>
    <dbReference type="NCBI Taxonomy" id="1618436"/>
    <lineage>
        <taxon>Bacteria</taxon>
        <taxon>Candidatus Gottesmaniibacteriota</taxon>
    </lineage>
</organism>
<evidence type="ECO:0000256" key="9">
    <source>
        <dbReference type="ARBA" id="ARBA00023310"/>
    </source>
</evidence>
<proteinExistence type="inferred from homology"/>
<comment type="subunit">
    <text evidence="12">F-type ATPases have 2 components, F(1) - the catalytic core - and F(0) - the membrane proton channel. F(1) has five subunits: alpha(3), beta(3), gamma(1), delta(1), epsilon(1). F(0) has three main subunits: a(1), b(2) and c(10-14). The alpha and beta chains form an alternating ring which encloses part of the gamma chain. F(1) is attached to F(0) by a central stalk formed by the gamma and epsilon chains, while a peripheral stalk is formed by the delta and b chains.</text>
</comment>
<dbReference type="GO" id="GO:0045259">
    <property type="term" value="C:proton-transporting ATP synthase complex"/>
    <property type="evidence" value="ECO:0007669"/>
    <property type="project" value="UniProtKB-KW"/>
</dbReference>
<keyword evidence="9 12" id="KW-0066">ATP synthesis</keyword>
<evidence type="ECO:0000256" key="13">
    <source>
        <dbReference type="RuleBase" id="RU003848"/>
    </source>
</evidence>
<keyword evidence="14" id="KW-0175">Coiled coil</keyword>
<dbReference type="GO" id="GO:0046961">
    <property type="term" value="F:proton-transporting ATPase activity, rotational mechanism"/>
    <property type="evidence" value="ECO:0007669"/>
    <property type="project" value="TreeGrafter"/>
</dbReference>
<evidence type="ECO:0000256" key="5">
    <source>
        <dbReference type="ARBA" id="ARBA00022781"/>
    </source>
</evidence>
<dbReference type="PANTHER" id="PTHR33445">
    <property type="entry name" value="ATP SYNTHASE SUBUNIT B', CHLOROPLASTIC"/>
    <property type="match status" value="1"/>
</dbReference>
<dbReference type="PANTHER" id="PTHR33445:SF2">
    <property type="entry name" value="ATP SYNTHASE SUBUNIT B', CHLOROPLASTIC"/>
    <property type="match status" value="1"/>
</dbReference>
<sequence length="167" mass="19082">MEALGVELPLLLTQILNFSIVLFVLTKFLYKPILKALDERRRRIEEGLAWSEKAQLEEEKMTKRKQETLREARDEARVIVENAKKDAQRLRDDIVAAGHQEVASLKVRQQKELEAQFEKMSRELAGKTVDIAAAMVQQILPDVLTSTNQHQLVTSQLAKIAKAHEVK</sequence>
<dbReference type="InterPro" id="IPR002146">
    <property type="entry name" value="ATP_synth_b/b'su_bac/chlpt"/>
</dbReference>
<evidence type="ECO:0000256" key="6">
    <source>
        <dbReference type="ARBA" id="ARBA00022989"/>
    </source>
</evidence>
<evidence type="ECO:0000256" key="2">
    <source>
        <dbReference type="ARBA" id="ARBA00022448"/>
    </source>
</evidence>
<dbReference type="EMBL" id="LCFB01000014">
    <property type="protein sequence ID" value="KKS84768.1"/>
    <property type="molecule type" value="Genomic_DNA"/>
</dbReference>
<comment type="similarity">
    <text evidence="1 12 13">Belongs to the ATPase B chain family.</text>
</comment>
<dbReference type="InterPro" id="IPR005864">
    <property type="entry name" value="ATP_synth_F0_bsu_bac"/>
</dbReference>
<evidence type="ECO:0000256" key="3">
    <source>
        <dbReference type="ARBA" id="ARBA00022547"/>
    </source>
</evidence>
<evidence type="ECO:0000256" key="10">
    <source>
        <dbReference type="ARBA" id="ARBA00025198"/>
    </source>
</evidence>
<dbReference type="InterPro" id="IPR028987">
    <property type="entry name" value="ATP_synth_B-like_membr_sf"/>
</dbReference>
<accession>A0A0G1FD31</accession>
<dbReference type="CDD" id="cd06503">
    <property type="entry name" value="ATP-synt_Fo_b"/>
    <property type="match status" value="1"/>
</dbReference>
<feature type="transmembrane region" description="Helical" evidence="12">
    <location>
        <begin position="12"/>
        <end position="30"/>
    </location>
</feature>
<gene>
    <name evidence="12" type="primary">atpF</name>
    <name evidence="15" type="ORF">UV59_C0014G0011</name>
</gene>
<dbReference type="NCBIfam" id="TIGR01144">
    <property type="entry name" value="ATP_synt_b"/>
    <property type="match status" value="1"/>
</dbReference>
<evidence type="ECO:0000313" key="16">
    <source>
        <dbReference type="Proteomes" id="UP000034543"/>
    </source>
</evidence>
<evidence type="ECO:0000256" key="7">
    <source>
        <dbReference type="ARBA" id="ARBA00023065"/>
    </source>
</evidence>
<dbReference type="GO" id="GO:0005886">
    <property type="term" value="C:plasma membrane"/>
    <property type="evidence" value="ECO:0007669"/>
    <property type="project" value="UniProtKB-SubCell"/>
</dbReference>
<keyword evidence="6 12" id="KW-1133">Transmembrane helix</keyword>
<keyword evidence="5 12" id="KW-0375">Hydrogen ion transport</keyword>
<keyword evidence="3 12" id="KW-0138">CF(0)</keyword>
<evidence type="ECO:0000256" key="14">
    <source>
        <dbReference type="SAM" id="Coils"/>
    </source>
</evidence>
<dbReference type="InterPro" id="IPR050059">
    <property type="entry name" value="ATP_synthase_B_chain"/>
</dbReference>
<comment type="caution">
    <text evidence="15">The sequence shown here is derived from an EMBL/GenBank/DDBJ whole genome shotgun (WGS) entry which is preliminary data.</text>
</comment>
<dbReference type="STRING" id="1618436.UV59_C0014G0011"/>
<reference evidence="15 16" key="1">
    <citation type="journal article" date="2015" name="Nature">
        <title>rRNA introns, odd ribosomes, and small enigmatic genomes across a large radiation of phyla.</title>
        <authorList>
            <person name="Brown C.T."/>
            <person name="Hug L.A."/>
            <person name="Thomas B.C."/>
            <person name="Sharon I."/>
            <person name="Castelle C.J."/>
            <person name="Singh A."/>
            <person name="Wilkins M.J."/>
            <person name="Williams K.H."/>
            <person name="Banfield J.F."/>
        </authorList>
    </citation>
    <scope>NUCLEOTIDE SEQUENCE [LARGE SCALE GENOMIC DNA]</scope>
</reference>
<dbReference type="Pfam" id="PF00430">
    <property type="entry name" value="ATP-synt_B"/>
    <property type="match status" value="1"/>
</dbReference>
<keyword evidence="2 12" id="KW-0813">Transport</keyword>
<feature type="coiled-coil region" evidence="14">
    <location>
        <begin position="51"/>
        <end position="100"/>
    </location>
</feature>
<keyword evidence="7 12" id="KW-0406">Ion transport</keyword>
<keyword evidence="4 12" id="KW-0812">Transmembrane</keyword>
<dbReference type="GO" id="GO:0046933">
    <property type="term" value="F:proton-transporting ATP synthase activity, rotational mechanism"/>
    <property type="evidence" value="ECO:0007669"/>
    <property type="project" value="UniProtKB-UniRule"/>
</dbReference>
<dbReference type="GO" id="GO:0012505">
    <property type="term" value="C:endomembrane system"/>
    <property type="evidence" value="ECO:0007669"/>
    <property type="project" value="UniProtKB-SubCell"/>
</dbReference>
<dbReference type="Proteomes" id="UP000034543">
    <property type="component" value="Unassembled WGS sequence"/>
</dbReference>
<comment type="function">
    <text evidence="10 12">F(1)F(0) ATP synthase produces ATP from ADP in the presence of a proton or sodium gradient. F-type ATPases consist of two structural domains, F(1) containing the extramembraneous catalytic core and F(0) containing the membrane proton channel, linked together by a central stalk and a peripheral stalk. During catalysis, ATP synthesis in the catalytic domain of F(1) is coupled via a rotary mechanism of the central stalk subunits to proton translocation.</text>
</comment>
<name>A0A0G1FD31_9BACT</name>
<keyword evidence="12" id="KW-1003">Cell membrane</keyword>